<evidence type="ECO:0000313" key="3">
    <source>
        <dbReference type="Proteomes" id="UP000681027"/>
    </source>
</evidence>
<dbReference type="InterPro" id="IPR035406">
    <property type="entry name" value="DUF5412"/>
</dbReference>
<protein>
    <submittedName>
        <fullName evidence="2">Uncharacterized protein</fullName>
    </submittedName>
</protein>
<dbReference type="RefSeq" id="WP_213104208.1">
    <property type="nucleotide sequence ID" value="NZ_JAGYPM010000006.1"/>
</dbReference>
<dbReference type="EMBL" id="JAGYPM010000006">
    <property type="protein sequence ID" value="MBS4192752.1"/>
    <property type="molecule type" value="Genomic_DNA"/>
</dbReference>
<organism evidence="2 3">
    <name type="scientific">Cytobacillus citreus</name>
    <dbReference type="NCBI Taxonomy" id="2833586"/>
    <lineage>
        <taxon>Bacteria</taxon>
        <taxon>Bacillati</taxon>
        <taxon>Bacillota</taxon>
        <taxon>Bacilli</taxon>
        <taxon>Bacillales</taxon>
        <taxon>Bacillaceae</taxon>
        <taxon>Cytobacillus</taxon>
    </lineage>
</organism>
<proteinExistence type="predicted"/>
<comment type="caution">
    <text evidence="2">The sequence shown here is derived from an EMBL/GenBank/DDBJ whole genome shotgun (WGS) entry which is preliminary data.</text>
</comment>
<keyword evidence="3" id="KW-1185">Reference proteome</keyword>
<evidence type="ECO:0000256" key="1">
    <source>
        <dbReference type="SAM" id="Phobius"/>
    </source>
</evidence>
<dbReference type="Proteomes" id="UP000681027">
    <property type="component" value="Unassembled WGS sequence"/>
</dbReference>
<sequence length="180" mass="20895">MEIKNNLWSFYLIWICIGVSVYSLFSNINNTWLIAPPNYILLLVSVIAFILGIKGFKDKRNWWTKLRSWLTVILSLLLSIILLLAVLLTLLGSYFGANSHLETISSPDGKYTIDFYRWDAGAAGSFGIRGELNGPFWFKKRIYYEKRTENVEIEWENNNTVSINNHIFNLDEGDTYGYQY</sequence>
<feature type="transmembrane region" description="Helical" evidence="1">
    <location>
        <begin position="7"/>
        <end position="25"/>
    </location>
</feature>
<dbReference type="Pfam" id="PF17428">
    <property type="entry name" value="DUF5412"/>
    <property type="match status" value="1"/>
</dbReference>
<keyword evidence="1" id="KW-0472">Membrane</keyword>
<evidence type="ECO:0000313" key="2">
    <source>
        <dbReference type="EMBL" id="MBS4192752.1"/>
    </source>
</evidence>
<reference evidence="2 3" key="1">
    <citation type="submission" date="2021-05" db="EMBL/GenBank/DDBJ databases">
        <title>Novel Bacillus species.</title>
        <authorList>
            <person name="Liu G."/>
        </authorList>
    </citation>
    <scope>NUCLEOTIDE SEQUENCE [LARGE SCALE GENOMIC DNA]</scope>
    <source>
        <strain evidence="2 3">FJAT-49705</strain>
    </source>
</reference>
<gene>
    <name evidence="2" type="ORF">KHA94_21715</name>
</gene>
<feature type="transmembrane region" description="Helical" evidence="1">
    <location>
        <begin position="68"/>
        <end position="95"/>
    </location>
</feature>
<accession>A0ABS5NY34</accession>
<name>A0ABS5NY34_9BACI</name>
<keyword evidence="1" id="KW-0812">Transmembrane</keyword>
<feature type="transmembrane region" description="Helical" evidence="1">
    <location>
        <begin position="37"/>
        <end position="56"/>
    </location>
</feature>
<keyword evidence="1" id="KW-1133">Transmembrane helix</keyword>